<sequence>MFKGSRILLHLKYNTVFEKRKTTPFKMLTDALESSFFINIGEQSPNL</sequence>
<proteinExistence type="predicted"/>
<dbReference type="EMBL" id="UINC01129201">
    <property type="protein sequence ID" value="SVD09432.1"/>
    <property type="molecule type" value="Genomic_DNA"/>
</dbReference>
<reference evidence="1" key="1">
    <citation type="submission" date="2018-05" db="EMBL/GenBank/DDBJ databases">
        <authorList>
            <person name="Lanie J.A."/>
            <person name="Ng W.-L."/>
            <person name="Kazmierczak K.M."/>
            <person name="Andrzejewski T.M."/>
            <person name="Davidsen T.M."/>
            <person name="Wayne K.J."/>
            <person name="Tettelin H."/>
            <person name="Glass J.I."/>
            <person name="Rusch D."/>
            <person name="Podicherti R."/>
            <person name="Tsui H.-C.T."/>
            <person name="Winkler M.E."/>
        </authorList>
    </citation>
    <scope>NUCLEOTIDE SEQUENCE</scope>
</reference>
<organism evidence="1">
    <name type="scientific">marine metagenome</name>
    <dbReference type="NCBI Taxonomy" id="408172"/>
    <lineage>
        <taxon>unclassified sequences</taxon>
        <taxon>metagenomes</taxon>
        <taxon>ecological metagenomes</taxon>
    </lineage>
</organism>
<accession>A0A382SIQ5</accession>
<gene>
    <name evidence="1" type="ORF">METZ01_LOCUS362286</name>
</gene>
<evidence type="ECO:0000313" key="1">
    <source>
        <dbReference type="EMBL" id="SVD09432.1"/>
    </source>
</evidence>
<name>A0A382SIQ5_9ZZZZ</name>
<dbReference type="AlphaFoldDB" id="A0A382SIQ5"/>
<protein>
    <submittedName>
        <fullName evidence="1">Uncharacterized protein</fullName>
    </submittedName>
</protein>